<keyword evidence="2" id="KW-1185">Reference proteome</keyword>
<organism evidence="1 2">
    <name type="scientific">Antarcticirhabdus aurantiaca</name>
    <dbReference type="NCBI Taxonomy" id="2606717"/>
    <lineage>
        <taxon>Bacteria</taxon>
        <taxon>Pseudomonadati</taxon>
        <taxon>Pseudomonadota</taxon>
        <taxon>Alphaproteobacteria</taxon>
        <taxon>Hyphomicrobiales</taxon>
        <taxon>Aurantimonadaceae</taxon>
        <taxon>Antarcticirhabdus</taxon>
    </lineage>
</organism>
<evidence type="ECO:0000313" key="1">
    <source>
        <dbReference type="EMBL" id="WAJ31123.1"/>
    </source>
</evidence>
<proteinExistence type="predicted"/>
<dbReference type="Proteomes" id="UP001163223">
    <property type="component" value="Chromosome"/>
</dbReference>
<gene>
    <name evidence="1" type="ORF">OXU80_13365</name>
</gene>
<accession>A0ACD4NWM5</accession>
<dbReference type="EMBL" id="CP113520">
    <property type="protein sequence ID" value="WAJ31123.1"/>
    <property type="molecule type" value="Genomic_DNA"/>
</dbReference>
<evidence type="ECO:0000313" key="2">
    <source>
        <dbReference type="Proteomes" id="UP001163223"/>
    </source>
</evidence>
<name>A0ACD4NWM5_9HYPH</name>
<protein>
    <submittedName>
        <fullName evidence="1">Peptidoglycan DD-metalloendopeptidase family protein</fullName>
    </submittedName>
</protein>
<sequence>MRDLVLSSTRRKLCRSAAALTLSAFAAGCSADIARFDDGFYTGAVPQQPQQMQAARGPAAQAYPGSVDQMNTGSVSPREMQPTYSSAPTQSVSRSSLPPPAPAAGGMPSATAAAPLPPAPPTVAAATPPSSGARSGWSGSSASLTLQPGETVHAVAQRFNVPVESILAANNISDPSQVRPGQSILIPNYDYGRRAPASAATTVASAAPAGRGAPPSTLGAQASALAVPRSAGARPAATASASVGPATRGVPGPTVTVAAGDSLNAIARRAGVSVAALRQANNITGDNIRAGQTLRVPMGGTQMAALPEQTRTPTMPAPTMSDAPVAAAAMPAAAAPDTGRGGRVAATPSAAAEAPKPAPAAAAPAPAAVASAPAPAASEPAKETQVAAIDPKPEPEASAAGGSSKFRWPVQGRVVKGFGDKVGNRRNDGLDISVPQGTPIKAADNGVVIYAGDGLKEFGNTVLVRHDNGLVTVYGHADQINVKRGASVKRGESIATAGMSGDTDVPKVHFEVRKDSSPVDPMTFLR</sequence>
<reference evidence="1" key="1">
    <citation type="submission" date="2022-11" db="EMBL/GenBank/DDBJ databases">
        <title>beta-Carotene-producing bacterium, Jeongeuplla avenae sp. nov., alleviates the salt stress of Arabidopsis seedlings.</title>
        <authorList>
            <person name="Jiang L."/>
            <person name="Lee J."/>
        </authorList>
    </citation>
    <scope>NUCLEOTIDE SEQUENCE</scope>
    <source>
        <strain evidence="1">DY_R2A_6</strain>
    </source>
</reference>